<protein>
    <recommendedName>
        <fullName evidence="3">Fe2OG dioxygenase domain-containing protein</fullName>
    </recommendedName>
</protein>
<dbReference type="InterPro" id="IPR050231">
    <property type="entry name" value="Iron_ascorbate_oxido_reductase"/>
</dbReference>
<dbReference type="OrthoDB" id="288590at2759"/>
<dbReference type="InterPro" id="IPR044861">
    <property type="entry name" value="IPNS-like_FE2OG_OXY"/>
</dbReference>
<evidence type="ECO:0000256" key="1">
    <source>
        <dbReference type="ARBA" id="ARBA00008056"/>
    </source>
</evidence>
<comment type="similarity">
    <text evidence="1 2">Belongs to the iron/ascorbate-dependent oxidoreductase family.</text>
</comment>
<dbReference type="GO" id="GO:0046872">
    <property type="term" value="F:metal ion binding"/>
    <property type="evidence" value="ECO:0007669"/>
    <property type="project" value="UniProtKB-KW"/>
</dbReference>
<keyword evidence="2" id="KW-0408">Iron</keyword>
<dbReference type="InterPro" id="IPR027443">
    <property type="entry name" value="IPNS-like_sf"/>
</dbReference>
<dbReference type="GO" id="GO:0016491">
    <property type="term" value="F:oxidoreductase activity"/>
    <property type="evidence" value="ECO:0007669"/>
    <property type="project" value="UniProtKB-KW"/>
</dbReference>
<evidence type="ECO:0000313" key="4">
    <source>
        <dbReference type="EMBL" id="PTB38206.1"/>
    </source>
</evidence>
<dbReference type="EMBL" id="KZ679266">
    <property type="protein sequence ID" value="PTB38206.1"/>
    <property type="molecule type" value="Genomic_DNA"/>
</dbReference>
<sequence>MVENLPPNAPTANLQTVDLERLIEQSEDEINKLLRASVLDGFFYLDLRSISAKNGILEHVNDIFTLEEELFGLDNSEKLKYDVDKMGGKFGKMKLSGYKPMGRNFGGIGGKSDGFESYSIPKDGILNLEETGDFVRPPPIDAHKESLEKFIAFVQHASQAIYKALSSALCLDPSEVFENFHRPNMQSPDLLRLLKYHPQPITERGAPQTPHTDLGSLTFLFTRQNGLQVLPRGAQDWLYVACKPGHAVINLGDGMSLLSNGLLQSCLHRVAPLPSEAFKTRYSFAYLQRAEDDTIMRGLKSPVIPKSDPQARSHTSAEWLVKKFGMLRGATYSKEESWVLTGVKPQQLITTQ</sequence>
<evidence type="ECO:0000256" key="2">
    <source>
        <dbReference type="RuleBase" id="RU003682"/>
    </source>
</evidence>
<keyword evidence="2" id="KW-0479">Metal-binding</keyword>
<dbReference type="Proteomes" id="UP000240493">
    <property type="component" value="Unassembled WGS sequence"/>
</dbReference>
<keyword evidence="2" id="KW-0560">Oxidoreductase</keyword>
<proteinExistence type="inferred from homology"/>
<evidence type="ECO:0000313" key="5">
    <source>
        <dbReference type="Proteomes" id="UP000240493"/>
    </source>
</evidence>
<keyword evidence="5" id="KW-1185">Reference proteome</keyword>
<gene>
    <name evidence="4" type="ORF">M441DRAFT_146853</name>
</gene>
<dbReference type="PANTHER" id="PTHR47990">
    <property type="entry name" value="2-OXOGLUTARATE (2OG) AND FE(II)-DEPENDENT OXYGENASE SUPERFAMILY PROTEIN-RELATED"/>
    <property type="match status" value="1"/>
</dbReference>
<dbReference type="SUPFAM" id="SSF51197">
    <property type="entry name" value="Clavaminate synthase-like"/>
    <property type="match status" value="1"/>
</dbReference>
<feature type="domain" description="Fe2OG dioxygenase" evidence="3">
    <location>
        <begin position="187"/>
        <end position="290"/>
    </location>
</feature>
<dbReference type="Pfam" id="PF03171">
    <property type="entry name" value="2OG-FeII_Oxy"/>
    <property type="match status" value="1"/>
</dbReference>
<dbReference type="InterPro" id="IPR005123">
    <property type="entry name" value="Oxoglu/Fe-dep_dioxygenase_dom"/>
</dbReference>
<reference evidence="4 5" key="1">
    <citation type="submission" date="2016-07" db="EMBL/GenBank/DDBJ databases">
        <title>Multiple horizontal gene transfer events from other fungi enriched the ability of initially mycotrophic Trichoderma (Ascomycota) to feed on dead plant biomass.</title>
        <authorList>
            <consortium name="DOE Joint Genome Institute"/>
            <person name="Aerts A."/>
            <person name="Atanasova L."/>
            <person name="Chenthamara K."/>
            <person name="Zhang J."/>
            <person name="Grujic M."/>
            <person name="Henrissat B."/>
            <person name="Kuo A."/>
            <person name="Salamov A."/>
            <person name="Lipzen A."/>
            <person name="Labutti K."/>
            <person name="Barry K."/>
            <person name="Miao Y."/>
            <person name="Rahimi M.J."/>
            <person name="Shen Q."/>
            <person name="Grigoriev I.V."/>
            <person name="Kubicek C.P."/>
            <person name="Druzhinina I.S."/>
        </authorList>
    </citation>
    <scope>NUCLEOTIDE SEQUENCE [LARGE SCALE GENOMIC DNA]</scope>
    <source>
        <strain evidence="4 5">CBS 433.97</strain>
    </source>
</reference>
<dbReference type="STRING" id="1042311.A0A2T3Z071"/>
<organism evidence="4 5">
    <name type="scientific">Trichoderma asperellum (strain ATCC 204424 / CBS 433.97 / NBRC 101777)</name>
    <dbReference type="NCBI Taxonomy" id="1042311"/>
    <lineage>
        <taxon>Eukaryota</taxon>
        <taxon>Fungi</taxon>
        <taxon>Dikarya</taxon>
        <taxon>Ascomycota</taxon>
        <taxon>Pezizomycotina</taxon>
        <taxon>Sordariomycetes</taxon>
        <taxon>Hypocreomycetidae</taxon>
        <taxon>Hypocreales</taxon>
        <taxon>Hypocreaceae</taxon>
        <taxon>Trichoderma</taxon>
    </lineage>
</organism>
<dbReference type="AlphaFoldDB" id="A0A2T3Z071"/>
<name>A0A2T3Z071_TRIA4</name>
<accession>A0A2T3Z071</accession>
<dbReference type="Gene3D" id="2.60.120.330">
    <property type="entry name" value="B-lactam Antibiotic, Isopenicillin N Synthase, Chain"/>
    <property type="match status" value="1"/>
</dbReference>
<dbReference type="PROSITE" id="PS51471">
    <property type="entry name" value="FE2OG_OXY"/>
    <property type="match status" value="1"/>
</dbReference>
<evidence type="ECO:0000259" key="3">
    <source>
        <dbReference type="PROSITE" id="PS51471"/>
    </source>
</evidence>